<keyword evidence="1" id="KW-0547">Nucleotide-binding</keyword>
<dbReference type="PRINTS" id="PR00449">
    <property type="entry name" value="RASTRNSFRMNG"/>
</dbReference>
<evidence type="ECO:0000313" key="4">
    <source>
        <dbReference type="Proteomes" id="UP001159641"/>
    </source>
</evidence>
<dbReference type="AlphaFoldDB" id="A0AB34GGN0"/>
<dbReference type="Pfam" id="PF00071">
    <property type="entry name" value="Ras"/>
    <property type="match status" value="2"/>
</dbReference>
<reference evidence="3 4" key="1">
    <citation type="submission" date="2022-11" db="EMBL/GenBank/DDBJ databases">
        <title>Whole genome sequence of Eschrichtius robustus ER-17-0199.</title>
        <authorList>
            <person name="Bruniche-Olsen A."/>
            <person name="Black A.N."/>
            <person name="Fields C.J."/>
            <person name="Walden K."/>
            <person name="Dewoody J.A."/>
        </authorList>
    </citation>
    <scope>NUCLEOTIDE SEQUENCE [LARGE SCALE GENOMIC DNA]</scope>
    <source>
        <strain evidence="3">ER-17-0199</strain>
        <tissue evidence="3">Blubber</tissue>
    </source>
</reference>
<dbReference type="Gene3D" id="3.40.50.300">
    <property type="entry name" value="P-loop containing nucleotide triphosphate hydrolases"/>
    <property type="match status" value="2"/>
</dbReference>
<organism evidence="3 4">
    <name type="scientific">Eschrichtius robustus</name>
    <name type="common">California gray whale</name>
    <name type="synonym">Eschrichtius gibbosus</name>
    <dbReference type="NCBI Taxonomy" id="9764"/>
    <lineage>
        <taxon>Eukaryota</taxon>
        <taxon>Metazoa</taxon>
        <taxon>Chordata</taxon>
        <taxon>Craniata</taxon>
        <taxon>Vertebrata</taxon>
        <taxon>Euteleostomi</taxon>
        <taxon>Mammalia</taxon>
        <taxon>Eutheria</taxon>
        <taxon>Laurasiatheria</taxon>
        <taxon>Artiodactyla</taxon>
        <taxon>Whippomorpha</taxon>
        <taxon>Cetacea</taxon>
        <taxon>Mysticeti</taxon>
        <taxon>Eschrichtiidae</taxon>
        <taxon>Eschrichtius</taxon>
    </lineage>
</organism>
<evidence type="ECO:0000313" key="3">
    <source>
        <dbReference type="EMBL" id="KAJ8779417.1"/>
    </source>
</evidence>
<dbReference type="GO" id="GO:0016020">
    <property type="term" value="C:membrane"/>
    <property type="evidence" value="ECO:0007669"/>
    <property type="project" value="InterPro"/>
</dbReference>
<dbReference type="InterPro" id="IPR027417">
    <property type="entry name" value="P-loop_NTPase"/>
</dbReference>
<accession>A0AB34GGN0</accession>
<dbReference type="PROSITE" id="PS51421">
    <property type="entry name" value="RAS"/>
    <property type="match status" value="1"/>
</dbReference>
<dbReference type="InterPro" id="IPR020849">
    <property type="entry name" value="Small_GTPase_Ras-type"/>
</dbReference>
<comment type="caution">
    <text evidence="3">The sequence shown here is derived from an EMBL/GenBank/DDBJ whole genome shotgun (WGS) entry which is preliminary data.</text>
</comment>
<protein>
    <recommendedName>
        <fullName evidence="5">Small monomeric GTPase</fullName>
    </recommendedName>
</protein>
<evidence type="ECO:0008006" key="5">
    <source>
        <dbReference type="Google" id="ProtNLM"/>
    </source>
</evidence>
<gene>
    <name evidence="3" type="ORF">J1605_012620</name>
</gene>
<dbReference type="SMART" id="SM00173">
    <property type="entry name" value="RAS"/>
    <property type="match status" value="1"/>
</dbReference>
<sequence length="128" mass="14099">MTEYKLVVGARGAGKSALTIQLIQNHFVDEYHPTLEDSHRKQVVIDGEMCLPGILDTSFKGQILRGHPLVQGADRTQDLARSYGIPYVETSAKKCQGVEDAFSKLVRKSRQHKARGGLGCLSCRCLLS</sequence>
<proteinExistence type="predicted"/>
<dbReference type="GO" id="GO:0003924">
    <property type="term" value="F:GTPase activity"/>
    <property type="evidence" value="ECO:0007669"/>
    <property type="project" value="InterPro"/>
</dbReference>
<keyword evidence="4" id="KW-1185">Reference proteome</keyword>
<dbReference type="GO" id="GO:0005525">
    <property type="term" value="F:GTP binding"/>
    <property type="evidence" value="ECO:0007669"/>
    <property type="project" value="UniProtKB-KW"/>
</dbReference>
<dbReference type="InterPro" id="IPR001806">
    <property type="entry name" value="Small_GTPase"/>
</dbReference>
<dbReference type="GO" id="GO:0007165">
    <property type="term" value="P:signal transduction"/>
    <property type="evidence" value="ECO:0007669"/>
    <property type="project" value="InterPro"/>
</dbReference>
<dbReference type="SUPFAM" id="SSF52540">
    <property type="entry name" value="P-loop containing nucleoside triphosphate hydrolases"/>
    <property type="match status" value="1"/>
</dbReference>
<keyword evidence="2" id="KW-0342">GTP-binding</keyword>
<dbReference type="SMART" id="SM00175">
    <property type="entry name" value="RAB"/>
    <property type="match status" value="1"/>
</dbReference>
<evidence type="ECO:0000256" key="2">
    <source>
        <dbReference type="ARBA" id="ARBA00023134"/>
    </source>
</evidence>
<evidence type="ECO:0000256" key="1">
    <source>
        <dbReference type="ARBA" id="ARBA00022741"/>
    </source>
</evidence>
<dbReference type="EMBL" id="JAIQCJ010002217">
    <property type="protein sequence ID" value="KAJ8779417.1"/>
    <property type="molecule type" value="Genomic_DNA"/>
</dbReference>
<dbReference type="PANTHER" id="PTHR24070">
    <property type="entry name" value="RAS, DI-RAS, AND RHEB FAMILY MEMBERS OF SMALL GTPASE SUPERFAMILY"/>
    <property type="match status" value="1"/>
</dbReference>
<name>A0AB34GGN0_ESCRO</name>
<dbReference type="Proteomes" id="UP001159641">
    <property type="component" value="Unassembled WGS sequence"/>
</dbReference>